<evidence type="ECO:0000259" key="2">
    <source>
        <dbReference type="PROSITE" id="PS50011"/>
    </source>
</evidence>
<dbReference type="SUPFAM" id="SSF56112">
    <property type="entry name" value="Protein kinase-like (PK-like)"/>
    <property type="match status" value="1"/>
</dbReference>
<protein>
    <recommendedName>
        <fullName evidence="2">Protein kinase domain-containing protein</fullName>
    </recommendedName>
</protein>
<feature type="region of interest" description="Disordered" evidence="1">
    <location>
        <begin position="637"/>
        <end position="663"/>
    </location>
</feature>
<dbReference type="OrthoDB" id="2745837at2759"/>
<proteinExistence type="predicted"/>
<sequence>MHGKIGITPLESLMSDFLPAPNPNMKTIPNIFTNVPDFASESEMYTWIVDLLNRSELFNNHTFVATPYKADVADPSRQAIDCGMYHNKLPPLEDQGSENEEMTHNRRVNWSRLELGIECKLHRTNQDPFDDRQADGEPVAADRKKALGQILSYAELVFKHQQRTFQFMVLFLGHYARVVHIDRSGAYASYKFEYKTQGAALTRFLVRYSRLFPTARGFDPTAHRIEPDSELGRKMEEWGSEAAEADPEDHVQQLFNQSLDKSWAWWKLEVHADGAKVEIQNFVVGKPHFQAGGVACRGTRGYVAVRINAEDNLEGPFVYLKDAWRVDHPGIEREGSVLQTLNAKETPFVPTLVCHGDLKGATQVTRSQVVWEKANKGKKGSMKKHQHYRLVVAEVGKPLDQFDRGWTLVMAVLCCIIAHAHAYKKAGIIHRDISAGNILLYKEADGSWVGLLNDWELSKVVGVSEVRQPDRTGTWQFMSAHALNDPSKEIDIPDELESFFNVLLYYAIRFLPHNINPANVGQFLVDYFDGYSNFPEGYRCGSRKLEALSSGVIRLRQYNGDKTAVLAFMKPADQASKPIKDQEAHPINKIFKTILSWLSAHYSLDELVEPKVVEESAVESDPSRKRALALKAMASKLEDSEPIDDKNGLNLAADGPSAGPSTTSVRTLAEKVQSHSSVINFITGQIGDLLWPENDKGPDLKPATKLAPRIESAPTAPIFQGSMASSSTKRRLENPDVPSSKRSCVDGAA</sequence>
<dbReference type="GO" id="GO:0005524">
    <property type="term" value="F:ATP binding"/>
    <property type="evidence" value="ECO:0007669"/>
    <property type="project" value="InterPro"/>
</dbReference>
<dbReference type="EMBL" id="ML122279">
    <property type="protein sequence ID" value="RPD57803.1"/>
    <property type="molecule type" value="Genomic_DNA"/>
</dbReference>
<dbReference type="InterPro" id="IPR000719">
    <property type="entry name" value="Prot_kinase_dom"/>
</dbReference>
<keyword evidence="4" id="KW-1185">Reference proteome</keyword>
<evidence type="ECO:0000256" key="1">
    <source>
        <dbReference type="SAM" id="MobiDB-lite"/>
    </source>
</evidence>
<organism evidence="3 4">
    <name type="scientific">Lentinus tigrinus ALCF2SS1-6</name>
    <dbReference type="NCBI Taxonomy" id="1328759"/>
    <lineage>
        <taxon>Eukaryota</taxon>
        <taxon>Fungi</taxon>
        <taxon>Dikarya</taxon>
        <taxon>Basidiomycota</taxon>
        <taxon>Agaricomycotina</taxon>
        <taxon>Agaricomycetes</taxon>
        <taxon>Polyporales</taxon>
        <taxon>Polyporaceae</taxon>
        <taxon>Lentinus</taxon>
    </lineage>
</organism>
<reference evidence="3" key="1">
    <citation type="journal article" date="2018" name="Genome Biol. Evol.">
        <title>Genomics and development of Lentinus tigrinus, a white-rot wood-decaying mushroom with dimorphic fruiting bodies.</title>
        <authorList>
            <person name="Wu B."/>
            <person name="Xu Z."/>
            <person name="Knudson A."/>
            <person name="Carlson A."/>
            <person name="Chen N."/>
            <person name="Kovaka S."/>
            <person name="LaButti K."/>
            <person name="Lipzen A."/>
            <person name="Pennachio C."/>
            <person name="Riley R."/>
            <person name="Schakwitz W."/>
            <person name="Umezawa K."/>
            <person name="Ohm R.A."/>
            <person name="Grigoriev I.V."/>
            <person name="Nagy L.G."/>
            <person name="Gibbons J."/>
            <person name="Hibbett D."/>
        </authorList>
    </citation>
    <scope>NUCLEOTIDE SEQUENCE [LARGE SCALE GENOMIC DNA]</scope>
    <source>
        <strain evidence="3">ALCF2SS1-6</strain>
    </source>
</reference>
<dbReference type="GO" id="GO:0004672">
    <property type="term" value="F:protein kinase activity"/>
    <property type="evidence" value="ECO:0007669"/>
    <property type="project" value="InterPro"/>
</dbReference>
<feature type="compositionally biased region" description="Basic and acidic residues" evidence="1">
    <location>
        <begin position="637"/>
        <end position="647"/>
    </location>
</feature>
<evidence type="ECO:0000313" key="4">
    <source>
        <dbReference type="Proteomes" id="UP000313359"/>
    </source>
</evidence>
<dbReference type="AlphaFoldDB" id="A0A5C2S2L5"/>
<dbReference type="InterPro" id="IPR040976">
    <property type="entry name" value="Pkinase_fungal"/>
</dbReference>
<feature type="region of interest" description="Disordered" evidence="1">
    <location>
        <begin position="692"/>
        <end position="749"/>
    </location>
</feature>
<accession>A0A5C2S2L5</accession>
<dbReference type="InterPro" id="IPR008266">
    <property type="entry name" value="Tyr_kinase_AS"/>
</dbReference>
<evidence type="ECO:0000313" key="3">
    <source>
        <dbReference type="EMBL" id="RPD57803.1"/>
    </source>
</evidence>
<dbReference type="InterPro" id="IPR011009">
    <property type="entry name" value="Kinase-like_dom_sf"/>
</dbReference>
<name>A0A5C2S2L5_9APHY</name>
<dbReference type="PROSITE" id="PS50011">
    <property type="entry name" value="PROTEIN_KINASE_DOM"/>
    <property type="match status" value="1"/>
</dbReference>
<dbReference type="PANTHER" id="PTHR38248:SF2">
    <property type="entry name" value="FUNK1 11"/>
    <property type="match status" value="1"/>
</dbReference>
<feature type="domain" description="Protein kinase" evidence="2">
    <location>
        <begin position="289"/>
        <end position="588"/>
    </location>
</feature>
<dbReference type="Proteomes" id="UP000313359">
    <property type="component" value="Unassembled WGS sequence"/>
</dbReference>
<dbReference type="Pfam" id="PF17667">
    <property type="entry name" value="Pkinase_fungal"/>
    <property type="match status" value="1"/>
</dbReference>
<dbReference type="Gene3D" id="1.10.510.10">
    <property type="entry name" value="Transferase(Phosphotransferase) domain 1"/>
    <property type="match status" value="1"/>
</dbReference>
<dbReference type="PANTHER" id="PTHR38248">
    <property type="entry name" value="FUNK1 6"/>
    <property type="match status" value="1"/>
</dbReference>
<dbReference type="PROSITE" id="PS00109">
    <property type="entry name" value="PROTEIN_KINASE_TYR"/>
    <property type="match status" value="1"/>
</dbReference>
<gene>
    <name evidence="3" type="ORF">L227DRAFT_551751</name>
</gene>